<feature type="domain" description="Rhamnogalacturonan lyase" evidence="10">
    <location>
        <begin position="326"/>
        <end position="396"/>
    </location>
</feature>
<comment type="catalytic activity">
    <reaction evidence="1">
        <text>Endotype eliminative cleavage of L-alpha-rhamnopyranosyl-(1-&gt;4)-alpha-D-galactopyranosyluronic acid bonds of rhamnogalacturonan I domains in ramified hairy regions of pectin leaving L-rhamnopyranose at the reducing end and 4-deoxy-4,5-unsaturated D-galactopyranosyluronic acid at the non-reducing end.</text>
        <dbReference type="EC" id="4.2.2.23"/>
    </reaction>
</comment>
<feature type="signal peptide" evidence="8">
    <location>
        <begin position="1"/>
        <end position="16"/>
    </location>
</feature>
<evidence type="ECO:0000256" key="4">
    <source>
        <dbReference type="ARBA" id="ARBA00012437"/>
    </source>
</evidence>
<dbReference type="Gene3D" id="2.70.98.10">
    <property type="match status" value="1"/>
</dbReference>
<keyword evidence="5" id="KW-0964">Secreted</keyword>
<dbReference type="GO" id="GO:0005576">
    <property type="term" value="C:extracellular region"/>
    <property type="evidence" value="ECO:0007669"/>
    <property type="project" value="UniProtKB-SubCell"/>
</dbReference>
<dbReference type="CDD" id="cd10316">
    <property type="entry name" value="RGL4_M"/>
    <property type="match status" value="1"/>
</dbReference>
<keyword evidence="6 8" id="KW-0732">Signal</keyword>
<gene>
    <name evidence="11" type="ORF">FCM35_KLT07333</name>
</gene>
<sequence length="582" mass="66449">MLFVSVLCIFIATAMSSEKQMGPERVTLHVEDSQVVMDNGILQVTLMKPQGRVISIKYNGIENLLDYSYGPSNKGGYWDVCWNYPGSQHDAVMDTLGGTEFKAIVEREDQVEISFKRNWDASLQNIVYLNTDIRYIMLRGVSGFYTYSILEHENGWPAFDIAEARLAFKLNGNRFHYMAISDNKQKIMPSSSDREPPRAEKLAYKEAVLLVDPSIPELKGEVDDKYQYSLDNKDSQVHGWISDNQSTGFWVITPSNEFKTGGPLKQDLTSHTGPISIAMQKEVKNWPYNFPTSPDYLKSNQRGSVTGRLLIHDRYINRNDKPIDFSYVGLALPGQPGSWQGECKGYQFWTRADVNGNFIINNIIPGNYNLYAWVPGFIGDFMNNATLSISAGSKNNLGELIFEPPRVGPTLWEIGVPDRSAGEFFIPDPNPKYGNKLYIKSEKYRQYGLWDRYTDLYPKDDLVYRVGTSDYRKDWFFAHVPRKVGNEYHATTWQIKFNLNSIPKNSSCMLRIALATVHMARLEVCSSEHLVCGSKDVHAELHIIETNVTSRMSSSWAYDRAPHVRNCFEALVLESFTIWWHN</sequence>
<dbReference type="CDD" id="cd10320">
    <property type="entry name" value="RGL4_N"/>
    <property type="match status" value="1"/>
</dbReference>
<dbReference type="InterPro" id="IPR029411">
    <property type="entry name" value="RG-lyase_III"/>
</dbReference>
<proteinExistence type="inferred from homology"/>
<protein>
    <recommendedName>
        <fullName evidence="4">rhamnogalacturonan endolyase</fullName>
        <ecNumber evidence="4">4.2.2.23</ecNumber>
    </recommendedName>
</protein>
<feature type="domain" description="Rhamnogalacturonan lyase" evidence="9">
    <location>
        <begin position="410"/>
        <end position="525"/>
    </location>
</feature>
<dbReference type="InterPro" id="IPR014718">
    <property type="entry name" value="GH-type_carb-bd"/>
</dbReference>
<dbReference type="InterPro" id="IPR029413">
    <property type="entry name" value="RG-lyase_II"/>
</dbReference>
<feature type="chain" id="PRO_5032620231" description="rhamnogalacturonan endolyase" evidence="8">
    <location>
        <begin position="17"/>
        <end position="582"/>
    </location>
</feature>
<dbReference type="SUPFAM" id="SSF74650">
    <property type="entry name" value="Galactose mutarotase-like"/>
    <property type="match status" value="1"/>
</dbReference>
<accession>A0A833QJM0</accession>
<dbReference type="PANTHER" id="PTHR32018">
    <property type="entry name" value="RHAMNOGALACTURONATE LYASE FAMILY PROTEIN"/>
    <property type="match status" value="1"/>
</dbReference>
<dbReference type="InterPro" id="IPR010325">
    <property type="entry name" value="Rhamnogal_lyase"/>
</dbReference>
<name>A0A833QJM0_9POAL</name>
<reference evidence="11" key="1">
    <citation type="submission" date="2020-01" db="EMBL/GenBank/DDBJ databases">
        <title>Genome sequence of Kobresia littledalei, the first chromosome-level genome in the family Cyperaceae.</title>
        <authorList>
            <person name="Qu G."/>
        </authorList>
    </citation>
    <scope>NUCLEOTIDE SEQUENCE</scope>
    <source>
        <strain evidence="11">C.B.Clarke</strain>
        <tissue evidence="11">Leaf</tissue>
    </source>
</reference>
<dbReference type="EC" id="4.2.2.23" evidence="4"/>
<dbReference type="FunFam" id="2.60.40.1120:FF:000033">
    <property type="entry name" value="Rhamnogalacturonate lyase B"/>
    <property type="match status" value="1"/>
</dbReference>
<comment type="caution">
    <text evidence="11">The sequence shown here is derived from an EMBL/GenBank/DDBJ whole genome shotgun (WGS) entry which is preliminary data.</text>
</comment>
<dbReference type="InterPro" id="IPR051850">
    <property type="entry name" value="Polysacch_Lyase_4"/>
</dbReference>
<dbReference type="GO" id="GO:0102210">
    <property type="term" value="F:rhamnogalacturonan endolyase activity"/>
    <property type="evidence" value="ECO:0007669"/>
    <property type="project" value="UniProtKB-EC"/>
</dbReference>
<dbReference type="Pfam" id="PF14686">
    <property type="entry name" value="fn3_3"/>
    <property type="match status" value="1"/>
</dbReference>
<evidence type="ECO:0000256" key="6">
    <source>
        <dbReference type="ARBA" id="ARBA00022729"/>
    </source>
</evidence>
<comment type="subcellular location">
    <subcellularLocation>
        <location evidence="2">Secreted</location>
    </subcellularLocation>
</comment>
<dbReference type="InterPro" id="IPR013784">
    <property type="entry name" value="Carb-bd-like_fold"/>
</dbReference>
<dbReference type="SUPFAM" id="SSF49785">
    <property type="entry name" value="Galactose-binding domain-like"/>
    <property type="match status" value="1"/>
</dbReference>
<organism evidence="11 12">
    <name type="scientific">Carex littledalei</name>
    <dbReference type="NCBI Taxonomy" id="544730"/>
    <lineage>
        <taxon>Eukaryota</taxon>
        <taxon>Viridiplantae</taxon>
        <taxon>Streptophyta</taxon>
        <taxon>Embryophyta</taxon>
        <taxon>Tracheophyta</taxon>
        <taxon>Spermatophyta</taxon>
        <taxon>Magnoliopsida</taxon>
        <taxon>Liliopsida</taxon>
        <taxon>Poales</taxon>
        <taxon>Cyperaceae</taxon>
        <taxon>Cyperoideae</taxon>
        <taxon>Cariceae</taxon>
        <taxon>Carex</taxon>
        <taxon>Carex subgen. Euthyceras</taxon>
    </lineage>
</organism>
<dbReference type="Proteomes" id="UP000623129">
    <property type="component" value="Unassembled WGS sequence"/>
</dbReference>
<dbReference type="GO" id="GO:0005975">
    <property type="term" value="P:carbohydrate metabolic process"/>
    <property type="evidence" value="ECO:0007669"/>
    <property type="project" value="InterPro"/>
</dbReference>
<evidence type="ECO:0000313" key="11">
    <source>
        <dbReference type="EMBL" id="KAF3327215.1"/>
    </source>
</evidence>
<dbReference type="SUPFAM" id="SSF49452">
    <property type="entry name" value="Starch-binding domain-like"/>
    <property type="match status" value="1"/>
</dbReference>
<evidence type="ECO:0000256" key="5">
    <source>
        <dbReference type="ARBA" id="ARBA00022525"/>
    </source>
</evidence>
<evidence type="ECO:0000256" key="3">
    <source>
        <dbReference type="ARBA" id="ARBA00010418"/>
    </source>
</evidence>
<dbReference type="OrthoDB" id="2130367at2759"/>
<evidence type="ECO:0000259" key="10">
    <source>
        <dbReference type="Pfam" id="PF14686"/>
    </source>
</evidence>
<evidence type="ECO:0000256" key="7">
    <source>
        <dbReference type="ARBA" id="ARBA00023239"/>
    </source>
</evidence>
<evidence type="ECO:0000259" key="9">
    <source>
        <dbReference type="Pfam" id="PF14683"/>
    </source>
</evidence>
<comment type="similarity">
    <text evidence="3">Belongs to the polysaccharide lyase 4 family.</text>
</comment>
<keyword evidence="7 11" id="KW-0456">Lyase</keyword>
<dbReference type="EMBL" id="SWLB01000017">
    <property type="protein sequence ID" value="KAF3327215.1"/>
    <property type="molecule type" value="Genomic_DNA"/>
</dbReference>
<dbReference type="InterPro" id="IPR008979">
    <property type="entry name" value="Galactose-bd-like_sf"/>
</dbReference>
<dbReference type="InterPro" id="IPR011013">
    <property type="entry name" value="Gal_mutarotase_sf_dom"/>
</dbReference>
<evidence type="ECO:0000313" key="12">
    <source>
        <dbReference type="Proteomes" id="UP000623129"/>
    </source>
</evidence>
<evidence type="ECO:0000256" key="1">
    <source>
        <dbReference type="ARBA" id="ARBA00001324"/>
    </source>
</evidence>
<dbReference type="Pfam" id="PF14683">
    <property type="entry name" value="CBM-like"/>
    <property type="match status" value="1"/>
</dbReference>
<dbReference type="Gene3D" id="2.60.40.1120">
    <property type="entry name" value="Carboxypeptidase-like, regulatory domain"/>
    <property type="match status" value="1"/>
</dbReference>
<evidence type="ECO:0000256" key="8">
    <source>
        <dbReference type="SAM" id="SignalP"/>
    </source>
</evidence>
<dbReference type="GO" id="GO:0030246">
    <property type="term" value="F:carbohydrate binding"/>
    <property type="evidence" value="ECO:0007669"/>
    <property type="project" value="InterPro"/>
</dbReference>
<dbReference type="PANTHER" id="PTHR32018:SF2">
    <property type="entry name" value="OS11G0134100 PROTEIN"/>
    <property type="match status" value="1"/>
</dbReference>
<dbReference type="AlphaFoldDB" id="A0A833QJM0"/>
<dbReference type="Pfam" id="PF06045">
    <property type="entry name" value="Rhamnogal_lyase"/>
    <property type="match status" value="1"/>
</dbReference>
<evidence type="ECO:0000256" key="2">
    <source>
        <dbReference type="ARBA" id="ARBA00004613"/>
    </source>
</evidence>
<keyword evidence="12" id="KW-1185">Reference proteome</keyword>